<dbReference type="Gramene" id="Os12t0117700-01">
    <property type="protein sequence ID" value="Os12t0117700-01"/>
    <property type="gene ID" value="Os12g0117700"/>
</dbReference>
<organism evidence="1 2">
    <name type="scientific">Oryza sativa subsp. japonica</name>
    <name type="common">Rice</name>
    <dbReference type="NCBI Taxonomy" id="39947"/>
    <lineage>
        <taxon>Eukaryota</taxon>
        <taxon>Viridiplantae</taxon>
        <taxon>Streptophyta</taxon>
        <taxon>Embryophyta</taxon>
        <taxon>Tracheophyta</taxon>
        <taxon>Spermatophyta</taxon>
        <taxon>Magnoliopsida</taxon>
        <taxon>Liliopsida</taxon>
        <taxon>Poales</taxon>
        <taxon>Poaceae</taxon>
        <taxon>BOP clade</taxon>
        <taxon>Oryzoideae</taxon>
        <taxon>Oryzeae</taxon>
        <taxon>Oryzinae</taxon>
        <taxon>Oryza</taxon>
        <taxon>Oryza sativa</taxon>
    </lineage>
</organism>
<dbReference type="AlphaFoldDB" id="A0A0P0Y671"/>
<sequence>ARRRRWRPAVRGGTSGVEEAAVIAAAVAAGVGVGGVEKIVKLFMG</sequence>
<dbReference type="PaxDb" id="39947-A0A0P0Y671"/>
<dbReference type="Proteomes" id="UP000059680">
    <property type="component" value="Chromosome 12"/>
</dbReference>
<accession>A0A0P0Y671</accession>
<reference evidence="1 2" key="3">
    <citation type="journal article" date="2013" name="Rice">
        <title>Improvement of the Oryza sativa Nipponbare reference genome using next generation sequence and optical map data.</title>
        <authorList>
            <person name="Kawahara Y."/>
            <person name="de la Bastide M."/>
            <person name="Hamilton J.P."/>
            <person name="Kanamori H."/>
            <person name="McCombie W.R."/>
            <person name="Ouyang S."/>
            <person name="Schwartz D.C."/>
            <person name="Tanaka T."/>
            <person name="Wu J."/>
            <person name="Zhou S."/>
            <person name="Childs K.L."/>
            <person name="Davidson R.M."/>
            <person name="Lin H."/>
            <person name="Quesada-Ocampo L."/>
            <person name="Vaillancourt B."/>
            <person name="Sakai H."/>
            <person name="Lee S.S."/>
            <person name="Kim J."/>
            <person name="Numa H."/>
            <person name="Itoh T."/>
            <person name="Buell C.R."/>
            <person name="Matsumoto T."/>
        </authorList>
    </citation>
    <scope>NUCLEOTIDE SEQUENCE [LARGE SCALE GENOMIC DNA]</scope>
    <source>
        <strain evidence="2">cv. Nipponbare</strain>
    </source>
</reference>
<dbReference type="InParanoid" id="A0A0P0Y671"/>
<protein>
    <submittedName>
        <fullName evidence="1">Os12g0117700 protein</fullName>
    </submittedName>
</protein>
<gene>
    <name evidence="1" type="ordered locus">Os12g0117700</name>
    <name evidence="1" type="ORF">OSNPB_120117700</name>
</gene>
<feature type="non-terminal residue" evidence="1">
    <location>
        <position position="1"/>
    </location>
</feature>
<name>A0A0P0Y671_ORYSJ</name>
<evidence type="ECO:0000313" key="1">
    <source>
        <dbReference type="EMBL" id="BAT15624.1"/>
    </source>
</evidence>
<evidence type="ECO:0000313" key="2">
    <source>
        <dbReference type="Proteomes" id="UP000059680"/>
    </source>
</evidence>
<reference evidence="2" key="1">
    <citation type="journal article" date="2005" name="Nature">
        <title>The map-based sequence of the rice genome.</title>
        <authorList>
            <consortium name="International rice genome sequencing project (IRGSP)"/>
            <person name="Matsumoto T."/>
            <person name="Wu J."/>
            <person name="Kanamori H."/>
            <person name="Katayose Y."/>
            <person name="Fujisawa M."/>
            <person name="Namiki N."/>
            <person name="Mizuno H."/>
            <person name="Yamamoto K."/>
            <person name="Antonio B.A."/>
            <person name="Baba T."/>
            <person name="Sakata K."/>
            <person name="Nagamura Y."/>
            <person name="Aoki H."/>
            <person name="Arikawa K."/>
            <person name="Arita K."/>
            <person name="Bito T."/>
            <person name="Chiden Y."/>
            <person name="Fujitsuka N."/>
            <person name="Fukunaka R."/>
            <person name="Hamada M."/>
            <person name="Harada C."/>
            <person name="Hayashi A."/>
            <person name="Hijishita S."/>
            <person name="Honda M."/>
            <person name="Hosokawa S."/>
            <person name="Ichikawa Y."/>
            <person name="Idonuma A."/>
            <person name="Iijima M."/>
            <person name="Ikeda M."/>
            <person name="Ikeno M."/>
            <person name="Ito K."/>
            <person name="Ito S."/>
            <person name="Ito T."/>
            <person name="Ito Y."/>
            <person name="Ito Y."/>
            <person name="Iwabuchi A."/>
            <person name="Kamiya K."/>
            <person name="Karasawa W."/>
            <person name="Kurita K."/>
            <person name="Katagiri S."/>
            <person name="Kikuta A."/>
            <person name="Kobayashi H."/>
            <person name="Kobayashi N."/>
            <person name="Machita K."/>
            <person name="Maehara T."/>
            <person name="Masukawa M."/>
            <person name="Mizubayashi T."/>
            <person name="Mukai Y."/>
            <person name="Nagasaki H."/>
            <person name="Nagata Y."/>
            <person name="Naito S."/>
            <person name="Nakashima M."/>
            <person name="Nakama Y."/>
            <person name="Nakamichi Y."/>
            <person name="Nakamura M."/>
            <person name="Meguro A."/>
            <person name="Negishi M."/>
            <person name="Ohta I."/>
            <person name="Ohta T."/>
            <person name="Okamoto M."/>
            <person name="Ono N."/>
            <person name="Saji S."/>
            <person name="Sakaguchi M."/>
            <person name="Sakai K."/>
            <person name="Shibata M."/>
            <person name="Shimokawa T."/>
            <person name="Song J."/>
            <person name="Takazaki Y."/>
            <person name="Terasawa K."/>
            <person name="Tsugane M."/>
            <person name="Tsuji K."/>
            <person name="Ueda S."/>
            <person name="Waki K."/>
            <person name="Yamagata H."/>
            <person name="Yamamoto M."/>
            <person name="Yamamoto S."/>
            <person name="Yamane H."/>
            <person name="Yoshiki S."/>
            <person name="Yoshihara R."/>
            <person name="Yukawa K."/>
            <person name="Zhong H."/>
            <person name="Yano M."/>
            <person name="Yuan Q."/>
            <person name="Ouyang S."/>
            <person name="Liu J."/>
            <person name="Jones K.M."/>
            <person name="Gansberger K."/>
            <person name="Moffat K."/>
            <person name="Hill J."/>
            <person name="Bera J."/>
            <person name="Fadrosh D."/>
            <person name="Jin S."/>
            <person name="Johri S."/>
            <person name="Kim M."/>
            <person name="Overton L."/>
            <person name="Reardon M."/>
            <person name="Tsitrin T."/>
            <person name="Vuong H."/>
            <person name="Weaver B."/>
            <person name="Ciecko A."/>
            <person name="Tallon L."/>
            <person name="Jackson J."/>
            <person name="Pai G."/>
            <person name="Aken S.V."/>
            <person name="Utterback T."/>
            <person name="Reidmuller S."/>
            <person name="Feldblyum T."/>
            <person name="Hsiao J."/>
            <person name="Zismann V."/>
            <person name="Iobst S."/>
            <person name="de Vazeille A.R."/>
            <person name="Buell C.R."/>
            <person name="Ying K."/>
            <person name="Li Y."/>
            <person name="Lu T."/>
            <person name="Huang Y."/>
            <person name="Zhao Q."/>
            <person name="Feng Q."/>
            <person name="Zhang L."/>
            <person name="Zhu J."/>
            <person name="Weng Q."/>
            <person name="Mu J."/>
            <person name="Lu Y."/>
            <person name="Fan D."/>
            <person name="Liu Y."/>
            <person name="Guan J."/>
            <person name="Zhang Y."/>
            <person name="Yu S."/>
            <person name="Liu X."/>
            <person name="Zhang Y."/>
            <person name="Hong G."/>
            <person name="Han B."/>
            <person name="Choisne N."/>
            <person name="Demange N."/>
            <person name="Orjeda G."/>
            <person name="Samain S."/>
            <person name="Cattolico L."/>
            <person name="Pelletier E."/>
            <person name="Couloux A."/>
            <person name="Segurens B."/>
            <person name="Wincker P."/>
            <person name="D'Hont A."/>
            <person name="Scarpelli C."/>
            <person name="Weissenbach J."/>
            <person name="Salanoubat M."/>
            <person name="Quetier F."/>
            <person name="Yu Y."/>
            <person name="Kim H.R."/>
            <person name="Rambo T."/>
            <person name="Currie J."/>
            <person name="Collura K."/>
            <person name="Luo M."/>
            <person name="Yang T."/>
            <person name="Ammiraju J.S.S."/>
            <person name="Engler F."/>
            <person name="Soderlund C."/>
            <person name="Wing R.A."/>
            <person name="Palmer L.E."/>
            <person name="de la Bastide M."/>
            <person name="Spiegel L."/>
            <person name="Nascimento L."/>
            <person name="Zutavern T."/>
            <person name="O'Shaughnessy A."/>
            <person name="Dike S."/>
            <person name="Dedhia N."/>
            <person name="Preston R."/>
            <person name="Balija V."/>
            <person name="McCombie W.R."/>
            <person name="Chow T."/>
            <person name="Chen H."/>
            <person name="Chung M."/>
            <person name="Chen C."/>
            <person name="Shaw J."/>
            <person name="Wu H."/>
            <person name="Hsiao K."/>
            <person name="Chao Y."/>
            <person name="Chu M."/>
            <person name="Cheng C."/>
            <person name="Hour A."/>
            <person name="Lee P."/>
            <person name="Lin S."/>
            <person name="Lin Y."/>
            <person name="Liou J."/>
            <person name="Liu S."/>
            <person name="Hsing Y."/>
            <person name="Raghuvanshi S."/>
            <person name="Mohanty A."/>
            <person name="Bharti A.K."/>
            <person name="Gaur A."/>
            <person name="Gupta V."/>
            <person name="Kumar D."/>
            <person name="Ravi V."/>
            <person name="Vij S."/>
            <person name="Kapur A."/>
            <person name="Khurana P."/>
            <person name="Khurana P."/>
            <person name="Khurana J.P."/>
            <person name="Tyagi A.K."/>
            <person name="Gaikwad K."/>
            <person name="Singh A."/>
            <person name="Dalal V."/>
            <person name="Srivastava S."/>
            <person name="Dixit A."/>
            <person name="Pal A.K."/>
            <person name="Ghazi I.A."/>
            <person name="Yadav M."/>
            <person name="Pandit A."/>
            <person name="Bhargava A."/>
            <person name="Sureshbabu K."/>
            <person name="Batra K."/>
            <person name="Sharma T.R."/>
            <person name="Mohapatra T."/>
            <person name="Singh N.K."/>
            <person name="Messing J."/>
            <person name="Nelson A.B."/>
            <person name="Fuks G."/>
            <person name="Kavchok S."/>
            <person name="Keizer G."/>
            <person name="Linton E."/>
            <person name="Llaca V."/>
            <person name="Song R."/>
            <person name="Tanyolac B."/>
            <person name="Young S."/>
            <person name="Ho-Il K."/>
            <person name="Hahn J.H."/>
            <person name="Sangsakoo G."/>
            <person name="Vanavichit A."/>
            <person name="de Mattos Luiz.A.T."/>
            <person name="Zimmer P.D."/>
            <person name="Malone G."/>
            <person name="Dellagostin O."/>
            <person name="de Oliveira A.C."/>
            <person name="Bevan M."/>
            <person name="Bancroft I."/>
            <person name="Minx P."/>
            <person name="Cordum H."/>
            <person name="Wilson R."/>
            <person name="Cheng Z."/>
            <person name="Jin W."/>
            <person name="Jiang J."/>
            <person name="Leong S.A."/>
            <person name="Iwama H."/>
            <person name="Gojobori T."/>
            <person name="Itoh T."/>
            <person name="Niimura Y."/>
            <person name="Fujii Y."/>
            <person name="Habara T."/>
            <person name="Sakai H."/>
            <person name="Sato Y."/>
            <person name="Wilson G."/>
            <person name="Kumar K."/>
            <person name="McCouch S."/>
            <person name="Juretic N."/>
            <person name="Hoen D."/>
            <person name="Wright S."/>
            <person name="Bruskiewich R."/>
            <person name="Bureau T."/>
            <person name="Miyao A."/>
            <person name="Hirochika H."/>
            <person name="Nishikawa T."/>
            <person name="Kadowaki K."/>
            <person name="Sugiura M."/>
            <person name="Burr B."/>
            <person name="Sasaki T."/>
        </authorList>
    </citation>
    <scope>NUCLEOTIDE SEQUENCE [LARGE SCALE GENOMIC DNA]</scope>
    <source>
        <strain evidence="2">cv. Nipponbare</strain>
    </source>
</reference>
<keyword evidence="2" id="KW-1185">Reference proteome</keyword>
<proteinExistence type="predicted"/>
<reference evidence="1 2" key="2">
    <citation type="journal article" date="2013" name="Plant Cell Physiol.">
        <title>Rice Annotation Project Database (RAP-DB): an integrative and interactive database for rice genomics.</title>
        <authorList>
            <person name="Sakai H."/>
            <person name="Lee S.S."/>
            <person name="Tanaka T."/>
            <person name="Numa H."/>
            <person name="Kim J."/>
            <person name="Kawahara Y."/>
            <person name="Wakimoto H."/>
            <person name="Yang C.C."/>
            <person name="Iwamoto M."/>
            <person name="Abe T."/>
            <person name="Yamada Y."/>
            <person name="Muto A."/>
            <person name="Inokuchi H."/>
            <person name="Ikemura T."/>
            <person name="Matsumoto T."/>
            <person name="Sasaki T."/>
            <person name="Itoh T."/>
        </authorList>
    </citation>
    <scope>NUCLEOTIDE SEQUENCE [LARGE SCALE GENOMIC DNA]</scope>
    <source>
        <strain evidence="2">cv. Nipponbare</strain>
    </source>
</reference>
<dbReference type="EMBL" id="AP014968">
    <property type="protein sequence ID" value="BAT15624.1"/>
    <property type="molecule type" value="Genomic_DNA"/>
</dbReference>